<evidence type="ECO:0000313" key="2">
    <source>
        <dbReference type="EMBL" id="SEL53532.1"/>
    </source>
</evidence>
<accession>A0A1H7R058</accession>
<dbReference type="AlphaFoldDB" id="A0A1H7R058"/>
<keyword evidence="3" id="KW-1185">Reference proteome</keyword>
<dbReference type="EMBL" id="FOAP01000006">
    <property type="protein sequence ID" value="SEL53532.1"/>
    <property type="molecule type" value="Genomic_DNA"/>
</dbReference>
<organism evidence="2 3">
    <name type="scientific">Stigmatella aurantiaca</name>
    <dbReference type="NCBI Taxonomy" id="41"/>
    <lineage>
        <taxon>Bacteria</taxon>
        <taxon>Pseudomonadati</taxon>
        <taxon>Myxococcota</taxon>
        <taxon>Myxococcia</taxon>
        <taxon>Myxococcales</taxon>
        <taxon>Cystobacterineae</taxon>
        <taxon>Archangiaceae</taxon>
        <taxon>Stigmatella</taxon>
    </lineage>
</organism>
<proteinExistence type="predicted"/>
<name>A0A1H7R058_STIAU</name>
<evidence type="ECO:0000313" key="3">
    <source>
        <dbReference type="Proteomes" id="UP000182719"/>
    </source>
</evidence>
<evidence type="ECO:0000256" key="1">
    <source>
        <dbReference type="SAM" id="MobiDB-lite"/>
    </source>
</evidence>
<protein>
    <submittedName>
        <fullName evidence="2">Uncharacterized protein</fullName>
    </submittedName>
</protein>
<sequence length="55" mass="6013">MHTKKRVQGMVDVRPASPKPAPRPVGMQTMGPTLYEQIRQTVAALEVEVKLVAGN</sequence>
<dbReference type="Proteomes" id="UP000182719">
    <property type="component" value="Unassembled WGS sequence"/>
</dbReference>
<dbReference type="RefSeq" id="WP_177241379.1">
    <property type="nucleotide sequence ID" value="NZ_FOAP01000006.1"/>
</dbReference>
<gene>
    <name evidence="2" type="ORF">SAMN05444354_106333</name>
</gene>
<feature type="region of interest" description="Disordered" evidence="1">
    <location>
        <begin position="1"/>
        <end position="29"/>
    </location>
</feature>
<reference evidence="3" key="1">
    <citation type="submission" date="2016-10" db="EMBL/GenBank/DDBJ databases">
        <authorList>
            <person name="Varghese N."/>
            <person name="Submissions S."/>
        </authorList>
    </citation>
    <scope>NUCLEOTIDE SEQUENCE [LARGE SCALE GENOMIC DNA]</scope>
    <source>
        <strain evidence="3">DSM 17044</strain>
    </source>
</reference>